<dbReference type="HOGENOM" id="CLU_051916_0_0_1"/>
<dbReference type="EnsemblMetazoa" id="CapteT223352">
    <property type="protein sequence ID" value="CapteP223352"/>
    <property type="gene ID" value="CapteG223352"/>
</dbReference>
<dbReference type="SMART" id="SM00409">
    <property type="entry name" value="IG"/>
    <property type="match status" value="2"/>
</dbReference>
<dbReference type="Pfam" id="PF07686">
    <property type="entry name" value="V-set"/>
    <property type="match status" value="1"/>
</dbReference>
<accession>R7U285</accession>
<protein>
    <recommendedName>
        <fullName evidence="7">Ig-like domain-containing protein</fullName>
    </recommendedName>
</protein>
<keyword evidence="10" id="KW-1185">Reference proteome</keyword>
<feature type="domain" description="Ig-like" evidence="7">
    <location>
        <begin position="36"/>
        <end position="140"/>
    </location>
</feature>
<dbReference type="GO" id="GO:0050839">
    <property type="term" value="F:cell adhesion molecule binding"/>
    <property type="evidence" value="ECO:0007669"/>
    <property type="project" value="TreeGrafter"/>
</dbReference>
<dbReference type="STRING" id="283909.R7U285"/>
<feature type="signal peptide" evidence="6">
    <location>
        <begin position="1"/>
        <end position="21"/>
    </location>
</feature>
<dbReference type="InterPro" id="IPR013106">
    <property type="entry name" value="Ig_V-set"/>
</dbReference>
<dbReference type="GO" id="GO:0005911">
    <property type="term" value="C:cell-cell junction"/>
    <property type="evidence" value="ECO:0007669"/>
    <property type="project" value="TreeGrafter"/>
</dbReference>
<evidence type="ECO:0000256" key="1">
    <source>
        <dbReference type="ARBA" id="ARBA00004479"/>
    </source>
</evidence>
<dbReference type="GO" id="GO:0098609">
    <property type="term" value="P:cell-cell adhesion"/>
    <property type="evidence" value="ECO:0007669"/>
    <property type="project" value="TreeGrafter"/>
</dbReference>
<reference evidence="9" key="3">
    <citation type="submission" date="2015-06" db="UniProtKB">
        <authorList>
            <consortium name="EnsemblMetazoa"/>
        </authorList>
    </citation>
    <scope>IDENTIFICATION</scope>
</reference>
<dbReference type="PANTHER" id="PTHR11640:SF155">
    <property type="entry name" value="IG-LIKE DOMAIN-CONTAINING PROTEIN"/>
    <property type="match status" value="1"/>
</dbReference>
<dbReference type="AlphaFoldDB" id="R7U285"/>
<evidence type="ECO:0000313" key="9">
    <source>
        <dbReference type="EnsemblMetazoa" id="CapteP223352"/>
    </source>
</evidence>
<reference evidence="10" key="1">
    <citation type="submission" date="2012-12" db="EMBL/GenBank/DDBJ databases">
        <authorList>
            <person name="Hellsten U."/>
            <person name="Grimwood J."/>
            <person name="Chapman J.A."/>
            <person name="Shapiro H."/>
            <person name="Aerts A."/>
            <person name="Otillar R.P."/>
            <person name="Terry A.Y."/>
            <person name="Boore J.L."/>
            <person name="Simakov O."/>
            <person name="Marletaz F."/>
            <person name="Cho S.-J."/>
            <person name="Edsinger-Gonzales E."/>
            <person name="Havlak P."/>
            <person name="Kuo D.-H."/>
            <person name="Larsson T."/>
            <person name="Lv J."/>
            <person name="Arendt D."/>
            <person name="Savage R."/>
            <person name="Osoegawa K."/>
            <person name="de Jong P."/>
            <person name="Lindberg D.R."/>
            <person name="Seaver E.C."/>
            <person name="Weisblat D.A."/>
            <person name="Putnam N.H."/>
            <person name="Grigoriev I.V."/>
            <person name="Rokhsar D.S."/>
        </authorList>
    </citation>
    <scope>NUCLEOTIDE SEQUENCE</scope>
    <source>
        <strain evidence="10">I ESC-2004</strain>
    </source>
</reference>
<evidence type="ECO:0000313" key="10">
    <source>
        <dbReference type="Proteomes" id="UP000014760"/>
    </source>
</evidence>
<evidence type="ECO:0000256" key="5">
    <source>
        <dbReference type="ARBA" id="ARBA00023319"/>
    </source>
</evidence>
<evidence type="ECO:0000259" key="7">
    <source>
        <dbReference type="PROSITE" id="PS50835"/>
    </source>
</evidence>
<dbReference type="InterPro" id="IPR051275">
    <property type="entry name" value="Cell_adhesion_signaling"/>
</dbReference>
<evidence type="ECO:0000256" key="6">
    <source>
        <dbReference type="SAM" id="SignalP"/>
    </source>
</evidence>
<keyword evidence="4" id="KW-0325">Glycoprotein</keyword>
<keyword evidence="3" id="KW-1015">Disulfide bond</keyword>
<dbReference type="PROSITE" id="PS50835">
    <property type="entry name" value="IG_LIKE"/>
    <property type="match status" value="1"/>
</dbReference>
<evidence type="ECO:0000256" key="2">
    <source>
        <dbReference type="ARBA" id="ARBA00023136"/>
    </source>
</evidence>
<evidence type="ECO:0000256" key="3">
    <source>
        <dbReference type="ARBA" id="ARBA00023157"/>
    </source>
</evidence>
<dbReference type="InterPro" id="IPR007110">
    <property type="entry name" value="Ig-like_dom"/>
</dbReference>
<reference evidence="8 10" key="2">
    <citation type="journal article" date="2013" name="Nature">
        <title>Insights into bilaterian evolution from three spiralian genomes.</title>
        <authorList>
            <person name="Simakov O."/>
            <person name="Marletaz F."/>
            <person name="Cho S.J."/>
            <person name="Edsinger-Gonzales E."/>
            <person name="Havlak P."/>
            <person name="Hellsten U."/>
            <person name="Kuo D.H."/>
            <person name="Larsson T."/>
            <person name="Lv J."/>
            <person name="Arendt D."/>
            <person name="Savage R."/>
            <person name="Osoegawa K."/>
            <person name="de Jong P."/>
            <person name="Grimwood J."/>
            <person name="Chapman J.A."/>
            <person name="Shapiro H."/>
            <person name="Aerts A."/>
            <person name="Otillar R.P."/>
            <person name="Terry A.Y."/>
            <person name="Boore J.L."/>
            <person name="Grigoriev I.V."/>
            <person name="Lindberg D.R."/>
            <person name="Seaver E.C."/>
            <person name="Weisblat D.A."/>
            <person name="Putnam N.H."/>
            <person name="Rokhsar D.S."/>
        </authorList>
    </citation>
    <scope>NUCLEOTIDE SEQUENCE</scope>
    <source>
        <strain evidence="8 10">I ESC-2004</strain>
    </source>
</reference>
<keyword evidence="5" id="KW-0393">Immunoglobulin domain</keyword>
<evidence type="ECO:0000256" key="4">
    <source>
        <dbReference type="ARBA" id="ARBA00023180"/>
    </source>
</evidence>
<dbReference type="InterPro" id="IPR003599">
    <property type="entry name" value="Ig_sub"/>
</dbReference>
<organism evidence="8">
    <name type="scientific">Capitella teleta</name>
    <name type="common">Polychaete worm</name>
    <dbReference type="NCBI Taxonomy" id="283909"/>
    <lineage>
        <taxon>Eukaryota</taxon>
        <taxon>Metazoa</taxon>
        <taxon>Spiralia</taxon>
        <taxon>Lophotrochozoa</taxon>
        <taxon>Annelida</taxon>
        <taxon>Polychaeta</taxon>
        <taxon>Sedentaria</taxon>
        <taxon>Scolecida</taxon>
        <taxon>Capitellidae</taxon>
        <taxon>Capitella</taxon>
    </lineage>
</organism>
<dbReference type="GO" id="GO:0005886">
    <property type="term" value="C:plasma membrane"/>
    <property type="evidence" value="ECO:0007669"/>
    <property type="project" value="TreeGrafter"/>
</dbReference>
<keyword evidence="2" id="KW-0472">Membrane</keyword>
<proteinExistence type="predicted"/>
<evidence type="ECO:0000313" key="8">
    <source>
        <dbReference type="EMBL" id="ELT97280.1"/>
    </source>
</evidence>
<dbReference type="Gene3D" id="2.60.40.10">
    <property type="entry name" value="Immunoglobulins"/>
    <property type="match status" value="2"/>
</dbReference>
<dbReference type="InterPro" id="IPR036179">
    <property type="entry name" value="Ig-like_dom_sf"/>
</dbReference>
<dbReference type="EMBL" id="AMQN01010979">
    <property type="status" value="NOT_ANNOTATED_CDS"/>
    <property type="molecule type" value="Genomic_DNA"/>
</dbReference>
<sequence length="422" mass="46597">MELRLSHSVILISSLFISANAFTIQTQPQVVILKAGKEVKLECAVDSSDGKEFNALYDIFEWRKRQNESDQSGVSVTISANLDDRFKATNRYASSLDSQNPKLLIYTLTISNVQDVDSGWYRCQVKKNSTIVQSVQHKVSVISPVDHLILRGFEETANKTEWIMPSDPAIVDTTPAQLDFSEDTAGYLECIAVGGYPSPVVRILIGDMQINGQLSPVGVTSLVGDTLGLQKIEHVTRLQADNFRTTADHDGDRLTCKSEVRNQVEVVFNKTVFSRLNVQGAPVFRNCSQEVQYPLGSIGASIKCSFFAKPQHTSVTWHGIFTNKDVSGTAVPGNTETQRAFTQAQSGDYMYEAVLQFPKLVRSDFQSYILTVRNAIGEQQTTIKLSEGAGPGSTEVRENAADQSSRSSFLFILILLTAIFMQ</sequence>
<dbReference type="OrthoDB" id="10012075at2759"/>
<dbReference type="PANTHER" id="PTHR11640">
    <property type="entry name" value="NEPHRIN"/>
    <property type="match status" value="1"/>
</dbReference>
<dbReference type="EMBL" id="KB308612">
    <property type="protein sequence ID" value="ELT97280.1"/>
    <property type="molecule type" value="Genomic_DNA"/>
</dbReference>
<keyword evidence="6" id="KW-0732">Signal</keyword>
<dbReference type="InterPro" id="IPR013783">
    <property type="entry name" value="Ig-like_fold"/>
</dbReference>
<name>R7U285_CAPTE</name>
<dbReference type="SUPFAM" id="SSF48726">
    <property type="entry name" value="Immunoglobulin"/>
    <property type="match status" value="2"/>
</dbReference>
<feature type="chain" id="PRO_5008787596" description="Ig-like domain-containing protein" evidence="6">
    <location>
        <begin position="22"/>
        <end position="422"/>
    </location>
</feature>
<gene>
    <name evidence="8" type="ORF">CAPTEDRAFT_223352</name>
</gene>
<dbReference type="Proteomes" id="UP000014760">
    <property type="component" value="Unassembled WGS sequence"/>
</dbReference>
<comment type="subcellular location">
    <subcellularLocation>
        <location evidence="1">Membrane</location>
        <topology evidence="1">Single-pass type I membrane protein</topology>
    </subcellularLocation>
</comment>